<protein>
    <submittedName>
        <fullName evidence="1">Uncharacterized protein</fullName>
    </submittedName>
</protein>
<dbReference type="EMBL" id="ML986719">
    <property type="protein sequence ID" value="KAF2259125.1"/>
    <property type="molecule type" value="Genomic_DNA"/>
</dbReference>
<reference evidence="2" key="1">
    <citation type="journal article" date="2020" name="Stud. Mycol.">
        <title>101 Dothideomycetes genomes: A test case for predicting lifestyles and emergence of pathogens.</title>
        <authorList>
            <person name="Haridas S."/>
            <person name="Albert R."/>
            <person name="Binder M."/>
            <person name="Bloem J."/>
            <person name="LaButti K."/>
            <person name="Salamov A."/>
            <person name="Andreopoulos B."/>
            <person name="Baker S."/>
            <person name="Barry K."/>
            <person name="Bills G."/>
            <person name="Bluhm B."/>
            <person name="Cannon C."/>
            <person name="Castanera R."/>
            <person name="Culley D."/>
            <person name="Daum C."/>
            <person name="Ezra D."/>
            <person name="Gonzalez J."/>
            <person name="Henrissat B."/>
            <person name="Kuo A."/>
            <person name="Liang C."/>
            <person name="Lipzen A."/>
            <person name="Lutzoni F."/>
            <person name="Magnuson J."/>
            <person name="Mondo S."/>
            <person name="Nolan M."/>
            <person name="Ohm R."/>
            <person name="Pangilinan J."/>
            <person name="Park H.-J."/>
            <person name="Ramirez L."/>
            <person name="Alfaro M."/>
            <person name="Sun H."/>
            <person name="Tritt A."/>
            <person name="Yoshinaga Y."/>
            <person name="Zwiers L.-H."/>
            <person name="Turgeon B."/>
            <person name="Goodwin S."/>
            <person name="Spatafora J."/>
            <person name="Crous P."/>
            <person name="Grigoriev I."/>
        </authorList>
    </citation>
    <scope>NUCLEOTIDE SEQUENCE [LARGE SCALE GENOMIC DNA]</scope>
    <source>
        <strain evidence="2">CBS 304.66</strain>
    </source>
</reference>
<dbReference type="AlphaFoldDB" id="A0A9P4MVL0"/>
<comment type="caution">
    <text evidence="1">The sequence shown here is derived from an EMBL/GenBank/DDBJ whole genome shotgun (WGS) entry which is preliminary data.</text>
</comment>
<accession>A0A9P4MVL0</accession>
<dbReference type="OrthoDB" id="10042665at2759"/>
<name>A0A9P4MVL0_9PLEO</name>
<sequence length="118" mass="13499">MTEFDEAILSRIHLMPRYDELSSDARKQIWDHFLSRSHTANGAPNIRDEEFERLVSSKLNGPQVAFLDFVWGVSICKPRTARIKDVVSTAHALATKEMSGIKFTRLFQGCEGEREVYP</sequence>
<evidence type="ECO:0000313" key="1">
    <source>
        <dbReference type="EMBL" id="KAF2259125.1"/>
    </source>
</evidence>
<evidence type="ECO:0000313" key="2">
    <source>
        <dbReference type="Proteomes" id="UP000800093"/>
    </source>
</evidence>
<organism evidence="1 2">
    <name type="scientific">Lojkania enalia</name>
    <dbReference type="NCBI Taxonomy" id="147567"/>
    <lineage>
        <taxon>Eukaryota</taxon>
        <taxon>Fungi</taxon>
        <taxon>Dikarya</taxon>
        <taxon>Ascomycota</taxon>
        <taxon>Pezizomycotina</taxon>
        <taxon>Dothideomycetes</taxon>
        <taxon>Pleosporomycetidae</taxon>
        <taxon>Pleosporales</taxon>
        <taxon>Pleosporales incertae sedis</taxon>
        <taxon>Lojkania</taxon>
    </lineage>
</organism>
<gene>
    <name evidence="1" type="ORF">CC78DRAFT_82737</name>
</gene>
<keyword evidence="2" id="KW-1185">Reference proteome</keyword>
<dbReference type="PANTHER" id="PTHR46411">
    <property type="entry name" value="FAMILY ATPASE, PUTATIVE-RELATED"/>
    <property type="match status" value="1"/>
</dbReference>
<dbReference type="PANTHER" id="PTHR46411:SF3">
    <property type="entry name" value="AAA+ ATPASE DOMAIN-CONTAINING PROTEIN"/>
    <property type="match status" value="1"/>
</dbReference>
<proteinExistence type="predicted"/>
<dbReference type="Proteomes" id="UP000800093">
    <property type="component" value="Unassembled WGS sequence"/>
</dbReference>